<dbReference type="Proteomes" id="UP000002608">
    <property type="component" value="Chromosome"/>
</dbReference>
<gene>
    <name evidence="2" type="ordered locus">Spea_0376</name>
</gene>
<feature type="region of interest" description="Disordered" evidence="1">
    <location>
        <begin position="40"/>
        <end position="66"/>
    </location>
</feature>
<evidence type="ECO:0000256" key="1">
    <source>
        <dbReference type="SAM" id="MobiDB-lite"/>
    </source>
</evidence>
<dbReference type="EMBL" id="CP000851">
    <property type="protein sequence ID" value="ABV85704.1"/>
    <property type="molecule type" value="Genomic_DNA"/>
</dbReference>
<feature type="compositionally biased region" description="Basic and acidic residues" evidence="1">
    <location>
        <begin position="51"/>
        <end position="66"/>
    </location>
</feature>
<name>A8GZG7_SHEPA</name>
<dbReference type="STRING" id="398579.Spea_0376"/>
<keyword evidence="3" id="KW-1185">Reference proteome</keyword>
<evidence type="ECO:0008006" key="4">
    <source>
        <dbReference type="Google" id="ProtNLM"/>
    </source>
</evidence>
<sequence length="66" mass="7276">MLLLQGLPMLKKMRLFLLVGLGSLVLLGCGQKSALFRAPPQDVNQQAADKQVSDAKHEQSEQNKKD</sequence>
<protein>
    <recommendedName>
        <fullName evidence="4">Lipoprotein</fullName>
    </recommendedName>
</protein>
<proteinExistence type="predicted"/>
<dbReference type="eggNOG" id="ENOG5031H3Z">
    <property type="taxonomic scope" value="Bacteria"/>
</dbReference>
<reference evidence="2 3" key="1">
    <citation type="submission" date="2007-10" db="EMBL/GenBank/DDBJ databases">
        <title>Complete sequence of Shewanella pealeana ATCC 700345.</title>
        <authorList>
            <consortium name="US DOE Joint Genome Institute"/>
            <person name="Copeland A."/>
            <person name="Lucas S."/>
            <person name="Lapidus A."/>
            <person name="Barry K."/>
            <person name="Glavina del Rio T."/>
            <person name="Dalin E."/>
            <person name="Tice H."/>
            <person name="Pitluck S."/>
            <person name="Chertkov O."/>
            <person name="Brettin T."/>
            <person name="Bruce D."/>
            <person name="Detter J.C."/>
            <person name="Han C."/>
            <person name="Schmutz J."/>
            <person name="Larimer F."/>
            <person name="Land M."/>
            <person name="Hauser L."/>
            <person name="Kyrpides N."/>
            <person name="Kim E."/>
            <person name="Zhao J.-S.Z."/>
            <person name="Manno D."/>
            <person name="Hawari J."/>
            <person name="Richardson P."/>
        </authorList>
    </citation>
    <scope>NUCLEOTIDE SEQUENCE [LARGE SCALE GENOMIC DNA]</scope>
    <source>
        <strain evidence="3">ATCC 700345 / ANG-SQ1</strain>
    </source>
</reference>
<dbReference type="HOGENOM" id="CLU_2976787_0_0_6"/>
<accession>A8GZG7</accession>
<dbReference type="KEGG" id="spl:Spea_0376"/>
<dbReference type="AlphaFoldDB" id="A8GZG7"/>
<evidence type="ECO:0000313" key="3">
    <source>
        <dbReference type="Proteomes" id="UP000002608"/>
    </source>
</evidence>
<evidence type="ECO:0000313" key="2">
    <source>
        <dbReference type="EMBL" id="ABV85704.1"/>
    </source>
</evidence>
<organism evidence="2 3">
    <name type="scientific">Shewanella pealeana (strain ATCC 700345 / ANG-SQ1)</name>
    <dbReference type="NCBI Taxonomy" id="398579"/>
    <lineage>
        <taxon>Bacteria</taxon>
        <taxon>Pseudomonadati</taxon>
        <taxon>Pseudomonadota</taxon>
        <taxon>Gammaproteobacteria</taxon>
        <taxon>Alteromonadales</taxon>
        <taxon>Shewanellaceae</taxon>
        <taxon>Shewanella</taxon>
    </lineage>
</organism>